<keyword evidence="6" id="KW-1185">Reference proteome</keyword>
<dbReference type="AlphaFoldDB" id="A0A518GGR8"/>
<dbReference type="Proteomes" id="UP000318017">
    <property type="component" value="Chromosome"/>
</dbReference>
<dbReference type="CDD" id="cd24098">
    <property type="entry name" value="ASKHA_NBD_TobZ_N"/>
    <property type="match status" value="1"/>
</dbReference>
<name>A0A518GGR8_9BACT</name>
<accession>A0A518GGR8</accession>
<dbReference type="PANTHER" id="PTHR34847">
    <property type="entry name" value="NODULATION PROTEIN U"/>
    <property type="match status" value="1"/>
</dbReference>
<dbReference type="InterPro" id="IPR038152">
    <property type="entry name" value="Carbam_trans_C_sf"/>
</dbReference>
<dbReference type="InterPro" id="IPR051338">
    <property type="entry name" value="NodU/CmcH_Carbamoyltrnsfr"/>
</dbReference>
<dbReference type="Pfam" id="PF16861">
    <property type="entry name" value="Carbam_trans_C"/>
    <property type="match status" value="1"/>
</dbReference>
<dbReference type="Pfam" id="PF02543">
    <property type="entry name" value="Carbam_trans_N"/>
    <property type="match status" value="1"/>
</dbReference>
<feature type="compositionally biased region" description="Polar residues" evidence="2">
    <location>
        <begin position="380"/>
        <end position="395"/>
    </location>
</feature>
<dbReference type="OrthoDB" id="9780777at2"/>
<dbReference type="EC" id="2.1.3.12" evidence="5"/>
<sequence length="652" mass="72329">MVSILGISAFYHDSAAALIVDGVIVAAAQEERFSRRKHDARFPTQAVAFCLEKAGLQTNQLDYVGFYEKPITKFERLLETYLAFAPSGYRSFRQAMPQWVQKKLHHPRELRQGLHGEYTGKFVFTDHHQSHAASAFFPSPFEQAAILTLDGVGEWSTTCIGHGAGRKIELSEELRFPHSLGLLYSAFTYYTGFRVNSGEYKLMGLAPYGQPVYRDLILEHLIDLKQDGSFRMDMSYFNYCQGLTMTSPKLHRLLGGPPRSAESEITQREMDLAASAQAVAEEVVLRIAHYAHLQTRCSNLVLAGGVALNCVANGRLLREGPFEEVWIQPAAGDAGGALGTALFISHQLLEQPRVPRPPTAPAAPPSPAGASSGPAEDRPPSTSLAPSNQAASLASRTDRQRGSLLGQSFSESEISQALDALGAVYTRVEDPAKLCERVAKLLAEGNVVGWFQGRAEFGPRALGNRSILGDARNPKMQSVMNLKIKFRESFRPFAPIVLRQYASQYFELRPDQDSPYMLLVAPIRDQWRNPLNEEQESAFGIEKLNACRSQLPAITHVDYSARIQTVDKAPNPLLHQLLSTFHAQTGCPVLINTSFNVRSEPIVNSPTEAYRCFQLTDMDALVIGQHLMLRNQQSQSISQSMRDQYLAQFELD</sequence>
<feature type="domain" description="Carbamoyltransferase C-terminal" evidence="4">
    <location>
        <begin position="439"/>
        <end position="628"/>
    </location>
</feature>
<dbReference type="SUPFAM" id="SSF53067">
    <property type="entry name" value="Actin-like ATPase domain"/>
    <property type="match status" value="1"/>
</dbReference>
<reference evidence="5 6" key="1">
    <citation type="submission" date="2019-02" db="EMBL/GenBank/DDBJ databases">
        <title>Deep-cultivation of Planctomycetes and their phenomic and genomic characterization uncovers novel biology.</title>
        <authorList>
            <person name="Wiegand S."/>
            <person name="Jogler M."/>
            <person name="Boedeker C."/>
            <person name="Pinto D."/>
            <person name="Vollmers J."/>
            <person name="Rivas-Marin E."/>
            <person name="Kohn T."/>
            <person name="Peeters S.H."/>
            <person name="Heuer A."/>
            <person name="Rast P."/>
            <person name="Oberbeckmann S."/>
            <person name="Bunk B."/>
            <person name="Jeske O."/>
            <person name="Meyerdierks A."/>
            <person name="Storesund J.E."/>
            <person name="Kallscheuer N."/>
            <person name="Luecker S."/>
            <person name="Lage O.M."/>
            <person name="Pohl T."/>
            <person name="Merkel B.J."/>
            <person name="Hornburger P."/>
            <person name="Mueller R.-W."/>
            <person name="Bruemmer F."/>
            <person name="Labrenz M."/>
            <person name="Spormann A.M."/>
            <person name="Op den Camp H."/>
            <person name="Overmann J."/>
            <person name="Amann R."/>
            <person name="Jetten M.S.M."/>
            <person name="Mascher T."/>
            <person name="Medema M.H."/>
            <person name="Devos D.P."/>
            <person name="Kaster A.-K."/>
            <person name="Ovreas L."/>
            <person name="Rohde M."/>
            <person name="Galperin M.Y."/>
            <person name="Jogler C."/>
        </authorList>
    </citation>
    <scope>NUCLEOTIDE SEQUENCE [LARGE SCALE GENOMIC DNA]</scope>
    <source>
        <strain evidence="5 6">Q31a</strain>
    </source>
</reference>
<dbReference type="PANTHER" id="PTHR34847:SF1">
    <property type="entry name" value="NODULATION PROTEIN U"/>
    <property type="match status" value="1"/>
</dbReference>
<dbReference type="Gene3D" id="3.90.870.20">
    <property type="entry name" value="Carbamoyltransferase, C-terminal domain"/>
    <property type="match status" value="1"/>
</dbReference>
<protein>
    <submittedName>
        <fullName evidence="5">Decarbamoylnovobiocin carbamoyltransferase</fullName>
        <ecNumber evidence="5">2.1.3.12</ecNumber>
    </submittedName>
</protein>
<feature type="region of interest" description="Disordered" evidence="2">
    <location>
        <begin position="352"/>
        <end position="402"/>
    </location>
</feature>
<dbReference type="InterPro" id="IPR031730">
    <property type="entry name" value="Carbam_trans_C"/>
</dbReference>
<dbReference type="EMBL" id="CP036298">
    <property type="protein sequence ID" value="QDV27748.1"/>
    <property type="molecule type" value="Genomic_DNA"/>
</dbReference>
<evidence type="ECO:0000259" key="3">
    <source>
        <dbReference type="Pfam" id="PF02543"/>
    </source>
</evidence>
<keyword evidence="5" id="KW-0808">Transferase</keyword>
<feature type="domain" description="Carbamoyltransferase" evidence="3">
    <location>
        <begin position="4"/>
        <end position="342"/>
    </location>
</feature>
<evidence type="ECO:0000313" key="6">
    <source>
        <dbReference type="Proteomes" id="UP000318017"/>
    </source>
</evidence>
<dbReference type="InterPro" id="IPR043129">
    <property type="entry name" value="ATPase_NBD"/>
</dbReference>
<feature type="compositionally biased region" description="Pro residues" evidence="2">
    <location>
        <begin position="354"/>
        <end position="367"/>
    </location>
</feature>
<dbReference type="Gene3D" id="3.30.420.40">
    <property type="match status" value="2"/>
</dbReference>
<dbReference type="RefSeq" id="WP_145085601.1">
    <property type="nucleotide sequence ID" value="NZ_CP036298.1"/>
</dbReference>
<organism evidence="5 6">
    <name type="scientific">Aureliella helgolandensis</name>
    <dbReference type="NCBI Taxonomy" id="2527968"/>
    <lineage>
        <taxon>Bacteria</taxon>
        <taxon>Pseudomonadati</taxon>
        <taxon>Planctomycetota</taxon>
        <taxon>Planctomycetia</taxon>
        <taxon>Pirellulales</taxon>
        <taxon>Pirellulaceae</taxon>
        <taxon>Aureliella</taxon>
    </lineage>
</organism>
<proteinExistence type="inferred from homology"/>
<evidence type="ECO:0000313" key="5">
    <source>
        <dbReference type="EMBL" id="QDV27748.1"/>
    </source>
</evidence>
<dbReference type="GO" id="GO:0016740">
    <property type="term" value="F:transferase activity"/>
    <property type="evidence" value="ECO:0007669"/>
    <property type="project" value="UniProtKB-KW"/>
</dbReference>
<dbReference type="InterPro" id="IPR003696">
    <property type="entry name" value="Carbtransf_dom"/>
</dbReference>
<evidence type="ECO:0000256" key="2">
    <source>
        <dbReference type="SAM" id="MobiDB-lite"/>
    </source>
</evidence>
<evidence type="ECO:0000256" key="1">
    <source>
        <dbReference type="ARBA" id="ARBA00006129"/>
    </source>
</evidence>
<comment type="similarity">
    <text evidence="1">Belongs to the NodU/CmcH family.</text>
</comment>
<evidence type="ECO:0000259" key="4">
    <source>
        <dbReference type="Pfam" id="PF16861"/>
    </source>
</evidence>
<dbReference type="KEGG" id="ahel:Q31a_61410"/>
<gene>
    <name evidence="5" type="primary">novN_2</name>
    <name evidence="5" type="ORF">Q31a_61410</name>
</gene>